<dbReference type="InParanoid" id="A0A5J5EYC2"/>
<dbReference type="PANTHER" id="PTHR34615">
    <property type="entry name" value="PX DOMAIN-CONTAINING PROTEIN"/>
    <property type="match status" value="1"/>
</dbReference>
<keyword evidence="2" id="KW-1185">Reference proteome</keyword>
<sequence length="119" mass="13924">FRFSKAEIELLTVQLRLPEYIKGNNGIKEPRRDALCMLLARLAHPKRLADLHFEFGWQPERVSRIAKELRNIIHAKWKHLLHFDAERLTPQKLREYANVVAAKGVPLQNCWGFVDGTIR</sequence>
<dbReference type="PANTHER" id="PTHR34615:SF1">
    <property type="entry name" value="PX DOMAIN-CONTAINING PROTEIN"/>
    <property type="match status" value="1"/>
</dbReference>
<dbReference type="OrthoDB" id="5406696at2759"/>
<evidence type="ECO:0000313" key="1">
    <source>
        <dbReference type="EMBL" id="KAA8906389.1"/>
    </source>
</evidence>
<dbReference type="AlphaFoldDB" id="A0A5J5EYC2"/>
<feature type="non-terminal residue" evidence="1">
    <location>
        <position position="119"/>
    </location>
</feature>
<gene>
    <name evidence="1" type="ORF">FN846DRAFT_753117</name>
</gene>
<dbReference type="Proteomes" id="UP000326924">
    <property type="component" value="Unassembled WGS sequence"/>
</dbReference>
<reference evidence="1 2" key="1">
    <citation type="submission" date="2019-09" db="EMBL/GenBank/DDBJ databases">
        <title>Draft genome of the ectomycorrhizal ascomycete Sphaerosporella brunnea.</title>
        <authorList>
            <consortium name="DOE Joint Genome Institute"/>
            <person name="Benucci G.M."/>
            <person name="Marozzi G."/>
            <person name="Antonielli L."/>
            <person name="Sanchez S."/>
            <person name="Marco P."/>
            <person name="Wang X."/>
            <person name="Falini L.B."/>
            <person name="Barry K."/>
            <person name="Haridas S."/>
            <person name="Lipzen A."/>
            <person name="Labutti K."/>
            <person name="Grigoriev I.V."/>
            <person name="Murat C."/>
            <person name="Martin F."/>
            <person name="Albertini E."/>
            <person name="Donnini D."/>
            <person name="Bonito G."/>
        </authorList>
    </citation>
    <scope>NUCLEOTIDE SEQUENCE [LARGE SCALE GENOMIC DNA]</scope>
    <source>
        <strain evidence="1 2">Sb_GMNB300</strain>
    </source>
</reference>
<organism evidence="1 2">
    <name type="scientific">Sphaerosporella brunnea</name>
    <dbReference type="NCBI Taxonomy" id="1250544"/>
    <lineage>
        <taxon>Eukaryota</taxon>
        <taxon>Fungi</taxon>
        <taxon>Dikarya</taxon>
        <taxon>Ascomycota</taxon>
        <taxon>Pezizomycotina</taxon>
        <taxon>Pezizomycetes</taxon>
        <taxon>Pezizales</taxon>
        <taxon>Pyronemataceae</taxon>
        <taxon>Sphaerosporella</taxon>
    </lineage>
</organism>
<protein>
    <recommendedName>
        <fullName evidence="3">Transposase Helix-turn-helix domain-containing protein</fullName>
    </recommendedName>
</protein>
<feature type="non-terminal residue" evidence="1">
    <location>
        <position position="1"/>
    </location>
</feature>
<dbReference type="EMBL" id="VXIS01000089">
    <property type="protein sequence ID" value="KAA8906389.1"/>
    <property type="molecule type" value="Genomic_DNA"/>
</dbReference>
<evidence type="ECO:0008006" key="3">
    <source>
        <dbReference type="Google" id="ProtNLM"/>
    </source>
</evidence>
<proteinExistence type="predicted"/>
<evidence type="ECO:0000313" key="2">
    <source>
        <dbReference type="Proteomes" id="UP000326924"/>
    </source>
</evidence>
<comment type="caution">
    <text evidence="1">The sequence shown here is derived from an EMBL/GenBank/DDBJ whole genome shotgun (WGS) entry which is preliminary data.</text>
</comment>
<accession>A0A5J5EYC2</accession>
<name>A0A5J5EYC2_9PEZI</name>